<evidence type="ECO:0000256" key="1">
    <source>
        <dbReference type="SAM" id="Phobius"/>
    </source>
</evidence>
<reference evidence="2 3" key="1">
    <citation type="journal article" date="2023" name="Front. Microbiol.">
        <title>Genomic analyses of Burkholderia respiratory isolates indicates two evolutionarily distinct B. anthina clades.</title>
        <authorList>
            <person name="Pham A."/>
            <person name="Volmer J.G."/>
            <person name="Chambers D.C."/>
            <person name="Smith D.J."/>
            <person name="Reid D.W."/>
            <person name="Burr L."/>
            <person name="Wells T.J."/>
        </authorList>
    </citation>
    <scope>NUCLEOTIDE SEQUENCE [LARGE SCALE GENOMIC DNA]</scope>
    <source>
        <strain evidence="2 3">BCCIQ07A</strain>
    </source>
</reference>
<dbReference type="RefSeq" id="WP_059580478.1">
    <property type="nucleotide sequence ID" value="NZ_JAWRKY010000010.1"/>
</dbReference>
<proteinExistence type="predicted"/>
<protein>
    <recommendedName>
        <fullName evidence="4">Secreted protein</fullName>
    </recommendedName>
</protein>
<keyword evidence="1" id="KW-0472">Membrane</keyword>
<keyword evidence="3" id="KW-1185">Reference proteome</keyword>
<sequence length="93" mass="10712">MLYRSPRVPTIDARATSFRTLSHFFAFFILTTPLLRIVTVERPFRSACGAWVRRFAGKRAWARMGEIIKILTCLGTGSRPSNRGFFEQRLETT</sequence>
<organism evidence="2 3">
    <name type="scientific">Burkholderia anthinoferrum</name>
    <dbReference type="NCBI Taxonomy" id="3090833"/>
    <lineage>
        <taxon>Bacteria</taxon>
        <taxon>Pseudomonadati</taxon>
        <taxon>Pseudomonadota</taxon>
        <taxon>Betaproteobacteria</taxon>
        <taxon>Burkholderiales</taxon>
        <taxon>Burkholderiaceae</taxon>
        <taxon>Burkholderia</taxon>
    </lineage>
</organism>
<gene>
    <name evidence="2" type="ORF">SB593_09600</name>
</gene>
<name>A0ABU5WLL0_9BURK</name>
<dbReference type="Proteomes" id="UP001304467">
    <property type="component" value="Unassembled WGS sequence"/>
</dbReference>
<accession>A0ABU5WLL0</accession>
<feature type="transmembrane region" description="Helical" evidence="1">
    <location>
        <begin position="20"/>
        <end position="38"/>
    </location>
</feature>
<evidence type="ECO:0008006" key="4">
    <source>
        <dbReference type="Google" id="ProtNLM"/>
    </source>
</evidence>
<evidence type="ECO:0000313" key="3">
    <source>
        <dbReference type="Proteomes" id="UP001304467"/>
    </source>
</evidence>
<dbReference type="EMBL" id="JAWRLE010000011">
    <property type="protein sequence ID" value="MEB2579213.1"/>
    <property type="molecule type" value="Genomic_DNA"/>
</dbReference>
<keyword evidence="1" id="KW-0812">Transmembrane</keyword>
<comment type="caution">
    <text evidence="2">The sequence shown here is derived from an EMBL/GenBank/DDBJ whole genome shotgun (WGS) entry which is preliminary data.</text>
</comment>
<keyword evidence="1" id="KW-1133">Transmembrane helix</keyword>
<evidence type="ECO:0000313" key="2">
    <source>
        <dbReference type="EMBL" id="MEB2579213.1"/>
    </source>
</evidence>